<name>A0A0D8IVN1_9FIRM</name>
<evidence type="ECO:0000313" key="2">
    <source>
        <dbReference type="EMBL" id="KJF38722.1"/>
    </source>
</evidence>
<dbReference type="RefSeq" id="WP_050006300.1">
    <property type="nucleotide sequence ID" value="NZ_JXXK01000032.1"/>
</dbReference>
<accession>A0A0D8IVN1</accession>
<sequence>MEIILLCLYGKVTVIVIFLIIYLYWIWKKVRLIKWEQAPGDTRDWIRNHEKNINKIIKIISGIGLIFMVYCIVIPAILDIPTLVKQEYTVTEGIVESWNYSDEERLEERSISIKDDTGQEKSVIVYSTGIHQGEHLVVEYLPHSKYGIVKERIR</sequence>
<dbReference type="GeneID" id="42858104"/>
<evidence type="ECO:0000313" key="3">
    <source>
        <dbReference type="Proteomes" id="UP000032483"/>
    </source>
</evidence>
<comment type="caution">
    <text evidence="2">The sequence shown here is derived from an EMBL/GenBank/DDBJ whole genome shotgun (WGS) entry which is preliminary data.</text>
</comment>
<feature type="transmembrane region" description="Helical" evidence="1">
    <location>
        <begin position="56"/>
        <end position="78"/>
    </location>
</feature>
<reference evidence="2" key="1">
    <citation type="submission" date="2015-02" db="EMBL/GenBank/DDBJ databases">
        <title>A novel member of the family Ruminococcaceae isolated from human feces.</title>
        <authorList>
            <person name="Shkoporov A.N."/>
            <person name="Chaplin A.V."/>
            <person name="Motuzova O.V."/>
            <person name="Kafarskaia L.I."/>
            <person name="Khokhlova E.V."/>
            <person name="Efimov B.A."/>
        </authorList>
    </citation>
    <scope>NUCLEOTIDE SEQUENCE [LARGE SCALE GENOMIC DNA]</scope>
    <source>
        <strain evidence="2">585-1</strain>
    </source>
</reference>
<keyword evidence="1" id="KW-0472">Membrane</keyword>
<keyword evidence="1" id="KW-1133">Transmembrane helix</keyword>
<dbReference type="EMBL" id="JXXK01000032">
    <property type="protein sequence ID" value="KJF38722.1"/>
    <property type="molecule type" value="Genomic_DNA"/>
</dbReference>
<proteinExistence type="predicted"/>
<keyword evidence="3" id="KW-1185">Reference proteome</keyword>
<organism evidence="2 3">
    <name type="scientific">Ruthenibacterium lactatiformans</name>
    <dbReference type="NCBI Taxonomy" id="1550024"/>
    <lineage>
        <taxon>Bacteria</taxon>
        <taxon>Bacillati</taxon>
        <taxon>Bacillota</taxon>
        <taxon>Clostridia</taxon>
        <taxon>Eubacteriales</taxon>
        <taxon>Oscillospiraceae</taxon>
        <taxon>Ruthenibacterium</taxon>
    </lineage>
</organism>
<evidence type="ECO:0008006" key="4">
    <source>
        <dbReference type="Google" id="ProtNLM"/>
    </source>
</evidence>
<evidence type="ECO:0000256" key="1">
    <source>
        <dbReference type="SAM" id="Phobius"/>
    </source>
</evidence>
<feature type="transmembrane region" description="Helical" evidence="1">
    <location>
        <begin position="6"/>
        <end position="27"/>
    </location>
</feature>
<keyword evidence="1" id="KW-0812">Transmembrane</keyword>
<dbReference type="AlphaFoldDB" id="A0A0D8IVN1"/>
<gene>
    <name evidence="2" type="ORF">TQ39_16250</name>
</gene>
<dbReference type="Proteomes" id="UP000032483">
    <property type="component" value="Unassembled WGS sequence"/>
</dbReference>
<protein>
    <recommendedName>
        <fullName evidence="4">DUF3592 domain-containing protein</fullName>
    </recommendedName>
</protein>